<dbReference type="AlphaFoldDB" id="A0AAE0MT09"/>
<keyword evidence="3" id="KW-1185">Reference proteome</keyword>
<feature type="compositionally biased region" description="Basic residues" evidence="1">
    <location>
        <begin position="230"/>
        <end position="239"/>
    </location>
</feature>
<feature type="compositionally biased region" description="Polar residues" evidence="1">
    <location>
        <begin position="1"/>
        <end position="12"/>
    </location>
</feature>
<evidence type="ECO:0000313" key="2">
    <source>
        <dbReference type="EMBL" id="KAK3347347.1"/>
    </source>
</evidence>
<feature type="compositionally biased region" description="Polar residues" evidence="1">
    <location>
        <begin position="28"/>
        <end position="68"/>
    </location>
</feature>
<dbReference type="RefSeq" id="XP_062682429.1">
    <property type="nucleotide sequence ID" value="XM_062821020.1"/>
</dbReference>
<sequence>MSSSATPNNIQNGLAHDEQPVHNVDSMPRTTTLDPNTPSTVPSTQIRAALSSSPPVTPESDSNPNPSEQLDFENDRARRSWQAAIRDEQEYHGWQHHVLIRRMTREEGLARIERNERLIRELLAGQQEAYERSVKAPTAAPASTPARAPVASVPRGTNTISLGKRKRDTDDKKEEDAEVEDQRSGTTTRTSPMRENTVPELWAGRLRPRTVKKEEAKRGNGGQDQSKSGGRPKKKKDKK</sequence>
<comment type="caution">
    <text evidence="2">The sequence shown here is derived from an EMBL/GenBank/DDBJ whole genome shotgun (WGS) entry which is preliminary data.</text>
</comment>
<name>A0AAE0MT09_9PEZI</name>
<feature type="region of interest" description="Disordered" evidence="1">
    <location>
        <begin position="1"/>
        <end position="81"/>
    </location>
</feature>
<evidence type="ECO:0000313" key="3">
    <source>
        <dbReference type="Proteomes" id="UP001278500"/>
    </source>
</evidence>
<proteinExistence type="predicted"/>
<dbReference type="EMBL" id="JAUEPP010000003">
    <property type="protein sequence ID" value="KAK3347347.1"/>
    <property type="molecule type" value="Genomic_DNA"/>
</dbReference>
<dbReference type="Proteomes" id="UP001278500">
    <property type="component" value="Unassembled WGS sequence"/>
</dbReference>
<feature type="compositionally biased region" description="Basic and acidic residues" evidence="1">
    <location>
        <begin position="167"/>
        <end position="183"/>
    </location>
</feature>
<protein>
    <submittedName>
        <fullName evidence="2">Uncharacterized protein</fullName>
    </submittedName>
</protein>
<feature type="region of interest" description="Disordered" evidence="1">
    <location>
        <begin position="129"/>
        <end position="239"/>
    </location>
</feature>
<organism evidence="2 3">
    <name type="scientific">Neurospora tetraspora</name>
    <dbReference type="NCBI Taxonomy" id="94610"/>
    <lineage>
        <taxon>Eukaryota</taxon>
        <taxon>Fungi</taxon>
        <taxon>Dikarya</taxon>
        <taxon>Ascomycota</taxon>
        <taxon>Pezizomycotina</taxon>
        <taxon>Sordariomycetes</taxon>
        <taxon>Sordariomycetidae</taxon>
        <taxon>Sordariales</taxon>
        <taxon>Sordariaceae</taxon>
        <taxon>Neurospora</taxon>
    </lineage>
</organism>
<dbReference type="GeneID" id="87858174"/>
<gene>
    <name evidence="2" type="ORF">B0H65DRAFT_147309</name>
</gene>
<feature type="compositionally biased region" description="Polar residues" evidence="1">
    <location>
        <begin position="184"/>
        <end position="194"/>
    </location>
</feature>
<reference evidence="2" key="1">
    <citation type="journal article" date="2023" name="Mol. Phylogenet. Evol.">
        <title>Genome-scale phylogeny and comparative genomics of the fungal order Sordariales.</title>
        <authorList>
            <person name="Hensen N."/>
            <person name="Bonometti L."/>
            <person name="Westerberg I."/>
            <person name="Brannstrom I.O."/>
            <person name="Guillou S."/>
            <person name="Cros-Aarteil S."/>
            <person name="Calhoun S."/>
            <person name="Haridas S."/>
            <person name="Kuo A."/>
            <person name="Mondo S."/>
            <person name="Pangilinan J."/>
            <person name="Riley R."/>
            <person name="LaButti K."/>
            <person name="Andreopoulos B."/>
            <person name="Lipzen A."/>
            <person name="Chen C."/>
            <person name="Yan M."/>
            <person name="Daum C."/>
            <person name="Ng V."/>
            <person name="Clum A."/>
            <person name="Steindorff A."/>
            <person name="Ohm R.A."/>
            <person name="Martin F."/>
            <person name="Silar P."/>
            <person name="Natvig D.O."/>
            <person name="Lalanne C."/>
            <person name="Gautier V."/>
            <person name="Ament-Velasquez S.L."/>
            <person name="Kruys A."/>
            <person name="Hutchinson M.I."/>
            <person name="Powell A.J."/>
            <person name="Barry K."/>
            <person name="Miller A.N."/>
            <person name="Grigoriev I.V."/>
            <person name="Debuchy R."/>
            <person name="Gladieux P."/>
            <person name="Hiltunen Thoren M."/>
            <person name="Johannesson H."/>
        </authorList>
    </citation>
    <scope>NUCLEOTIDE SEQUENCE</scope>
    <source>
        <strain evidence="2">CBS 560.94</strain>
    </source>
</reference>
<reference evidence="2" key="2">
    <citation type="submission" date="2023-06" db="EMBL/GenBank/DDBJ databases">
        <authorList>
            <consortium name="Lawrence Berkeley National Laboratory"/>
            <person name="Haridas S."/>
            <person name="Hensen N."/>
            <person name="Bonometti L."/>
            <person name="Westerberg I."/>
            <person name="Brannstrom I.O."/>
            <person name="Guillou S."/>
            <person name="Cros-Aarteil S."/>
            <person name="Calhoun S."/>
            <person name="Kuo A."/>
            <person name="Mondo S."/>
            <person name="Pangilinan J."/>
            <person name="Riley R."/>
            <person name="Labutti K."/>
            <person name="Andreopoulos B."/>
            <person name="Lipzen A."/>
            <person name="Chen C."/>
            <person name="Yanf M."/>
            <person name="Daum C."/>
            <person name="Ng V."/>
            <person name="Clum A."/>
            <person name="Steindorff A."/>
            <person name="Ohm R."/>
            <person name="Martin F."/>
            <person name="Silar P."/>
            <person name="Natvig D."/>
            <person name="Lalanne C."/>
            <person name="Gautier V."/>
            <person name="Ament-Velasquez S.L."/>
            <person name="Kruys A."/>
            <person name="Hutchinson M.I."/>
            <person name="Powell A.J."/>
            <person name="Barry K."/>
            <person name="Miller A.N."/>
            <person name="Grigoriev I.V."/>
            <person name="Debuchy R."/>
            <person name="Gladieux P."/>
            <person name="Thoren M.H."/>
            <person name="Johannesson H."/>
        </authorList>
    </citation>
    <scope>NUCLEOTIDE SEQUENCE</scope>
    <source>
        <strain evidence="2">CBS 560.94</strain>
    </source>
</reference>
<evidence type="ECO:0000256" key="1">
    <source>
        <dbReference type="SAM" id="MobiDB-lite"/>
    </source>
</evidence>
<accession>A0AAE0MT09</accession>
<feature type="compositionally biased region" description="Low complexity" evidence="1">
    <location>
        <begin position="136"/>
        <end position="155"/>
    </location>
</feature>